<keyword evidence="2" id="KW-1185">Reference proteome</keyword>
<comment type="caution">
    <text evidence="1">The sequence shown here is derived from an EMBL/GenBank/DDBJ whole genome shotgun (WGS) entry which is preliminary data.</text>
</comment>
<proteinExistence type="predicted"/>
<organism evidence="1 2">
    <name type="scientific">Defluviitalea raffinosedens</name>
    <dbReference type="NCBI Taxonomy" id="1450156"/>
    <lineage>
        <taxon>Bacteria</taxon>
        <taxon>Bacillati</taxon>
        <taxon>Bacillota</taxon>
        <taxon>Clostridia</taxon>
        <taxon>Lachnospirales</taxon>
        <taxon>Defluviitaleaceae</taxon>
        <taxon>Defluviitalea</taxon>
    </lineage>
</organism>
<evidence type="ECO:0000313" key="1">
    <source>
        <dbReference type="EMBL" id="KAE9636296.1"/>
    </source>
</evidence>
<name>A0A7C8LIF1_9FIRM</name>
<gene>
    <name evidence="1" type="ORF">GND95_04035</name>
</gene>
<evidence type="ECO:0000313" key="2">
    <source>
        <dbReference type="Proteomes" id="UP000483018"/>
    </source>
</evidence>
<reference evidence="1 2" key="1">
    <citation type="submission" date="2019-12" db="EMBL/GenBank/DDBJ databases">
        <title>Defluviitalea raffinosedens, isolated from a biogas fermenter, genome sequencing and characterization.</title>
        <authorList>
            <person name="Rettenmaier R."/>
            <person name="Schneider M."/>
            <person name="Neuhaus K."/>
            <person name="Liebl W."/>
            <person name="Zverlov V."/>
        </authorList>
    </citation>
    <scope>NUCLEOTIDE SEQUENCE [LARGE SCALE GENOMIC DNA]</scope>
    <source>
        <strain evidence="1 2">249c-K6</strain>
    </source>
</reference>
<dbReference type="Proteomes" id="UP000483018">
    <property type="component" value="Unassembled WGS sequence"/>
</dbReference>
<accession>A0A7C8LIF1</accession>
<dbReference type="EMBL" id="WSLF01000002">
    <property type="protein sequence ID" value="KAE9636296.1"/>
    <property type="molecule type" value="Genomic_DNA"/>
</dbReference>
<protein>
    <submittedName>
        <fullName evidence="1">Uncharacterized protein</fullName>
    </submittedName>
</protein>
<sequence>MMLGKEQTIVFQCAACGRFCFNDFSLFNFSGKKEEYLGCKCGKTSIRIIFKDRKKISILVPCFLCSEIHTFGFSMDNFFSDSLKTLQCPKKNMKIGFIGKDESVRDALDHHEDLLKSILEEMGIPELCKNIEVSIESINYIHDLAELGKIHCECGNNNVEMDVLTNVIKLRCKLCGNEMSLLTRNNEDLKFIQAQTIIYLKKGRTILL</sequence>
<dbReference type="AlphaFoldDB" id="A0A7C8LIF1"/>